<evidence type="ECO:0000256" key="2">
    <source>
        <dbReference type="SAM" id="Phobius"/>
    </source>
</evidence>
<evidence type="ECO:0008006" key="8">
    <source>
        <dbReference type="Google" id="ProtNLM"/>
    </source>
</evidence>
<dbReference type="PRINTS" id="PR02060">
    <property type="entry name" value="WOLFFAMILY"/>
</dbReference>
<keyword evidence="2" id="KW-1133">Transmembrane helix</keyword>
<name>A0A6L2PPD4_COPFO</name>
<dbReference type="InParanoid" id="A0A6L2PPD4"/>
<evidence type="ECO:0000256" key="1">
    <source>
        <dbReference type="SAM" id="MobiDB-lite"/>
    </source>
</evidence>
<feature type="region of interest" description="Disordered" evidence="1">
    <location>
        <begin position="1"/>
        <end position="22"/>
    </location>
</feature>
<dbReference type="AlphaFoldDB" id="A0A6L2PPD4"/>
<feature type="domain" description="Wolframin OB-fold" evidence="3">
    <location>
        <begin position="754"/>
        <end position="879"/>
    </location>
</feature>
<dbReference type="InterPro" id="IPR045460">
    <property type="entry name" value="Wolframin_EF-hand"/>
</dbReference>
<dbReference type="Pfam" id="PF19913">
    <property type="entry name" value="WCOB"/>
    <property type="match status" value="1"/>
</dbReference>
<reference evidence="7" key="1">
    <citation type="submission" date="2020-01" db="EMBL/GenBank/DDBJ databases">
        <title>Draft genome sequence of the Termite Coptotermes fromosanus.</title>
        <authorList>
            <person name="Itakura S."/>
            <person name="Yosikawa Y."/>
            <person name="Umezawa K."/>
        </authorList>
    </citation>
    <scope>NUCLEOTIDE SEQUENCE [LARGE SCALE GENOMIC DNA]</scope>
</reference>
<gene>
    <name evidence="6" type="ORF">Cfor_06430</name>
</gene>
<feature type="transmembrane region" description="Helical" evidence="2">
    <location>
        <begin position="373"/>
        <end position="391"/>
    </location>
</feature>
<dbReference type="InterPro" id="IPR045461">
    <property type="entry name" value="Wolframin_OB_fold"/>
</dbReference>
<dbReference type="GO" id="GO:0030968">
    <property type="term" value="P:endoplasmic reticulum unfolded protein response"/>
    <property type="evidence" value="ECO:0007669"/>
    <property type="project" value="TreeGrafter"/>
</dbReference>
<evidence type="ECO:0000259" key="3">
    <source>
        <dbReference type="Pfam" id="PF19913"/>
    </source>
</evidence>
<dbReference type="InterPro" id="IPR045458">
    <property type="entry name" value="Wolframin_Sel1-like_rpt"/>
</dbReference>
<feature type="region of interest" description="Disordered" evidence="1">
    <location>
        <begin position="148"/>
        <end position="182"/>
    </location>
</feature>
<dbReference type="PANTHER" id="PTHR13098:SF3">
    <property type="entry name" value="WOLFRAMIN"/>
    <property type="match status" value="1"/>
</dbReference>
<accession>A0A6L2PPD4</accession>
<dbReference type="Proteomes" id="UP000502823">
    <property type="component" value="Unassembled WGS sequence"/>
</dbReference>
<dbReference type="PANTHER" id="PTHR13098">
    <property type="entry name" value="WOLFRAMIN"/>
    <property type="match status" value="1"/>
</dbReference>
<dbReference type="Pfam" id="PF19914">
    <property type="entry name" value="WEF-hand"/>
    <property type="match status" value="1"/>
</dbReference>
<dbReference type="InterPro" id="IPR045400">
    <property type="entry name" value="Wolframin_Cys-rich"/>
</dbReference>
<keyword evidence="2" id="KW-0472">Membrane</keyword>
<dbReference type="GO" id="GO:0005789">
    <property type="term" value="C:endoplasmic reticulum membrane"/>
    <property type="evidence" value="ECO:0007669"/>
    <property type="project" value="TreeGrafter"/>
</dbReference>
<feature type="transmembrane region" description="Helical" evidence="2">
    <location>
        <begin position="532"/>
        <end position="554"/>
    </location>
</feature>
<organism evidence="6 7">
    <name type="scientific">Coptotermes formosanus</name>
    <name type="common">Formosan subterranean termite</name>
    <dbReference type="NCBI Taxonomy" id="36987"/>
    <lineage>
        <taxon>Eukaryota</taxon>
        <taxon>Metazoa</taxon>
        <taxon>Ecdysozoa</taxon>
        <taxon>Arthropoda</taxon>
        <taxon>Hexapoda</taxon>
        <taxon>Insecta</taxon>
        <taxon>Pterygota</taxon>
        <taxon>Neoptera</taxon>
        <taxon>Polyneoptera</taxon>
        <taxon>Dictyoptera</taxon>
        <taxon>Blattodea</taxon>
        <taxon>Blattoidea</taxon>
        <taxon>Termitoidae</taxon>
        <taxon>Rhinotermitidae</taxon>
        <taxon>Coptotermes</taxon>
    </lineage>
</organism>
<evidence type="ECO:0000313" key="6">
    <source>
        <dbReference type="EMBL" id="GFG34491.1"/>
    </source>
</evidence>
<dbReference type="GO" id="GO:0055074">
    <property type="term" value="P:calcium ion homeostasis"/>
    <property type="evidence" value="ECO:0007669"/>
    <property type="project" value="TreeGrafter"/>
</dbReference>
<dbReference type="Pfam" id="PF20053">
    <property type="entry name" value="WC-rich"/>
    <property type="match status" value="1"/>
</dbReference>
<feature type="transmembrane region" description="Helical" evidence="2">
    <location>
        <begin position="315"/>
        <end position="332"/>
    </location>
</feature>
<evidence type="ECO:0000259" key="4">
    <source>
        <dbReference type="Pfam" id="PF19914"/>
    </source>
</evidence>
<feature type="transmembrane region" description="Helical" evidence="2">
    <location>
        <begin position="397"/>
        <end position="416"/>
    </location>
</feature>
<sequence length="879" mass="98323">MAGVVPKSHRTSGRKQWTLHDGPRGSLRRLRSQLAEDGCPESQVILAKHLLEEKCELDVDREENSKLGVYWLIKASEQGNVEATDLLKRCLETGQGITEHNYVDVKSCLSMSQDEKVVRRAAREMFTSLSSGQDFITTDQLQRRMRTVEKNTDKQGEPGHVLSDENEQKQEGDSDLSAGREGGNQQVMNKMAEEGNEDWVGQGEYSGEKLTEDHLVSAAAMYVRGELPLVHQVLTLTDHQHRDIDAMNFLHRVFSHPLITLRSVYGKLVDIFAKQGGPFMSLLFSTALSHVQTFILLFIYSIFSTESLMLFVPMALYYASFCVMVVSTFQMLHRRREFSNFRVWSQLFLSYSGGNFNPDEAEYQYCRSKLRPYGHFFLALLINLVVYPHIAPQWTPQSEFTILAIFLTILTLYAFMDDKRMPDFLTLFSFAVHVLAKYPYETDAVVTQGWRFLDIRVPTFASYVVGNGIEFCLNFRVVFYLLIPAVLAKIAARDNWRGTYKTLIPHCVTLSWWQMAVISSQGATWYGLIRSTLALVGLVLFLPLAGLATILLPVAAVGKCLADSAVLVRMTATVALASLPLALSWYLGRYRAHGTAGGFIDKLITWIQIILGVVAAISMLLPALSDLAGQADIVDYSEGSGGRLSWEQYQNHCHQPAWEQSSVALVQLRCSHLAGTPVGWDGYVTDVRIRSISNTLEAVFSRMPAPLREALTCFYGDRYDPDCDVETTPESALASCKLLKDLRLQHAKCHLEAWNRYKFEVGVKMKSGMWGKGAEVTLIAEDSFRNFTLALRPGDRVWFAGYLMNGGGKDSSDHVLGGLKPQVDLEEIGCLGCHRSDLQIHKKGSGTLESGSPALLGAYVHAGFKSVLNFIFSPLVIFK</sequence>
<feature type="transmembrane region" description="Helical" evidence="2">
    <location>
        <begin position="282"/>
        <end position="303"/>
    </location>
</feature>
<keyword evidence="7" id="KW-1185">Reference proteome</keyword>
<dbReference type="OrthoDB" id="5865303at2759"/>
<feature type="domain" description="Wolframin EF-hand" evidence="4">
    <location>
        <begin position="118"/>
        <end position="222"/>
    </location>
</feature>
<dbReference type="FunCoup" id="A0A6L2PPD4">
    <property type="interactions" value="362"/>
</dbReference>
<feature type="compositionally biased region" description="Basic and acidic residues" evidence="1">
    <location>
        <begin position="148"/>
        <end position="172"/>
    </location>
</feature>
<feature type="domain" description="Wolframin cysteine-rich" evidence="5">
    <location>
        <begin position="646"/>
        <end position="752"/>
    </location>
</feature>
<proteinExistence type="predicted"/>
<dbReference type="InterPro" id="IPR011990">
    <property type="entry name" value="TPR-like_helical_dom_sf"/>
</dbReference>
<keyword evidence="2" id="KW-0812">Transmembrane</keyword>
<evidence type="ECO:0000313" key="7">
    <source>
        <dbReference type="Proteomes" id="UP000502823"/>
    </source>
</evidence>
<evidence type="ECO:0000259" key="5">
    <source>
        <dbReference type="Pfam" id="PF20053"/>
    </source>
</evidence>
<feature type="transmembrane region" description="Helical" evidence="2">
    <location>
        <begin position="566"/>
        <end position="588"/>
    </location>
</feature>
<dbReference type="Pfam" id="PF20023">
    <property type="entry name" value="WSLR"/>
    <property type="match status" value="2"/>
</dbReference>
<dbReference type="InterPro" id="IPR026209">
    <property type="entry name" value="Wolframin_fam"/>
</dbReference>
<comment type="caution">
    <text evidence="6">The sequence shown here is derived from an EMBL/GenBank/DDBJ whole genome shotgun (WGS) entry which is preliminary data.</text>
</comment>
<protein>
    <recommendedName>
        <fullName evidence="8">Wolframin</fullName>
    </recommendedName>
</protein>
<dbReference type="EMBL" id="BLKM01011808">
    <property type="protein sequence ID" value="GFG34491.1"/>
    <property type="molecule type" value="Genomic_DNA"/>
</dbReference>
<feature type="transmembrane region" description="Helical" evidence="2">
    <location>
        <begin position="603"/>
        <end position="624"/>
    </location>
</feature>
<dbReference type="Gene3D" id="1.25.40.10">
    <property type="entry name" value="Tetratricopeptide repeat domain"/>
    <property type="match status" value="1"/>
</dbReference>